<dbReference type="Proteomes" id="UP001190640">
    <property type="component" value="Chromosome 12"/>
</dbReference>
<evidence type="ECO:0000256" key="12">
    <source>
        <dbReference type="PIRSR" id="PIRSR601885-3"/>
    </source>
</evidence>
<evidence type="ECO:0000256" key="1">
    <source>
        <dbReference type="ARBA" id="ARBA00004496"/>
    </source>
</evidence>
<feature type="binding site" evidence="10">
    <location>
        <position position="669"/>
    </location>
    <ligand>
        <name>Fe cation</name>
        <dbReference type="ChEBI" id="CHEBI:24875"/>
        <note>catalytic</note>
    </ligand>
</feature>
<evidence type="ECO:0000256" key="9">
    <source>
        <dbReference type="ARBA" id="ARBA00023098"/>
    </source>
</evidence>
<keyword evidence="6 14" id="KW-0223">Dioxygenase</keyword>
<dbReference type="RefSeq" id="XP_054850516.1">
    <property type="nucleotide sequence ID" value="XM_054994541.1"/>
</dbReference>
<proteinExistence type="inferred from homology"/>
<feature type="binding site" evidence="11">
    <location>
        <position position="40"/>
    </location>
    <ligand>
        <name>Ca(2+)</name>
        <dbReference type="ChEBI" id="CHEBI:29108"/>
        <label>2</label>
    </ligand>
</feature>
<organism evidence="17 18">
    <name type="scientific">Eublepharis macularius</name>
    <name type="common">Leopard gecko</name>
    <name type="synonym">Cyrtodactylus macularius</name>
    <dbReference type="NCBI Taxonomy" id="481883"/>
    <lineage>
        <taxon>Eukaryota</taxon>
        <taxon>Metazoa</taxon>
        <taxon>Chordata</taxon>
        <taxon>Craniata</taxon>
        <taxon>Vertebrata</taxon>
        <taxon>Euteleostomi</taxon>
        <taxon>Lepidosauria</taxon>
        <taxon>Squamata</taxon>
        <taxon>Bifurcata</taxon>
        <taxon>Gekkota</taxon>
        <taxon>Eublepharidae</taxon>
        <taxon>Eublepharinae</taxon>
        <taxon>Eublepharis</taxon>
    </lineage>
</organism>
<evidence type="ECO:0000256" key="2">
    <source>
        <dbReference type="ARBA" id="ARBA00005189"/>
    </source>
</evidence>
<comment type="caution">
    <text evidence="13">Lacks conserved residue(s) required for the propagation of feature annotation.</text>
</comment>
<dbReference type="KEGG" id="emc:129339997"/>
<evidence type="ECO:0000256" key="7">
    <source>
        <dbReference type="ARBA" id="ARBA00023002"/>
    </source>
</evidence>
<evidence type="ECO:0000256" key="10">
    <source>
        <dbReference type="PIRSR" id="PIRSR601885-1"/>
    </source>
</evidence>
<dbReference type="InterPro" id="IPR036226">
    <property type="entry name" value="LipOase_C_sf"/>
</dbReference>
<dbReference type="PROSITE" id="PS51393">
    <property type="entry name" value="LIPOXYGENASE_3"/>
    <property type="match status" value="1"/>
</dbReference>
<feature type="domain" description="PLAT" evidence="15">
    <location>
        <begin position="2"/>
        <end position="118"/>
    </location>
</feature>
<keyword evidence="11" id="KW-0106">Calcium</keyword>
<comment type="cofactor">
    <cofactor evidence="10">
        <name>Fe cation</name>
        <dbReference type="ChEBI" id="CHEBI:24875"/>
    </cofactor>
    <text evidence="10">Binds 1 Fe cation per subunit.</text>
</comment>
<comment type="subcellular location">
    <subcellularLocation>
        <location evidence="1">Cytoplasm</location>
    </subcellularLocation>
</comment>
<dbReference type="PRINTS" id="PR00087">
    <property type="entry name" value="LIPOXYGENASE"/>
</dbReference>
<dbReference type="PRINTS" id="PR00467">
    <property type="entry name" value="MAMLPOXGNASE"/>
</dbReference>
<dbReference type="SUPFAM" id="SSF48484">
    <property type="entry name" value="Lipoxigenase"/>
    <property type="match status" value="1"/>
</dbReference>
<keyword evidence="7 14" id="KW-0560">Oxidoreductase</keyword>
<evidence type="ECO:0000256" key="3">
    <source>
        <dbReference type="ARBA" id="ARBA00009419"/>
    </source>
</evidence>
<dbReference type="Gene3D" id="3.10.450.60">
    <property type="match status" value="1"/>
</dbReference>
<sequence length="669" mass="76300">MVLYKAHVSTGTSLGSETIDWISLTLVGTKGSSPQTLLDNWGPDFFWGAECKYKIPCPQDLGDILLIQITKKPSLLLQDSWYCNFVKVTSPQGKSYSFPVYQWIEGSSTLEFREGKGKDFCSRVLPLLSDYRKKELEVKRESYKWKEYAPGIPHCLDVNSINELETNSQFSFTKSILFFTRGAVTVVEQRLKGYSSSKESWESLEDIKKVFSFNRNDMLEYVMEHWKEDAFFGYQFLNGLNPNLIRKCTQIPSNFPITQDMVARSLGSGTTLKEELKKGTIYIADYRILDGITPGWNNKVQQHIAAPLCLLHLTPQGQLMPLAIQLSQKPGPEVPIFLPSDSECDWVLAKTWVRNSHFHVHEAMAHLLRTHLLAEVFALATFRHLPMCHPLYKLLLPHFRYTLNINTLARERLISKDGLFDEGIGVGRRGLIELCQRSMETLTYPSLCLPEDLEDRDVHSLPNYYYKDDGLKIWAAIESFVSNIVDFYYSKDESVQGDYELQAWIKEIFTKGFLSRTSSGIPSSFDTVVEVKKFLTMVIFTVSAQHAAVNSGQYSHGAWMPNFPPSMRKPPPTSKGTIYLKDYLDILPAVNTTCNIISTLWLLSAKTGDAVALGDYPNEYFTEEEPQKFIQDFQDCLSKISKEIEKRNRSLPIGYHYLNPLNIENSVSI</sequence>
<dbReference type="PANTHER" id="PTHR11771">
    <property type="entry name" value="LIPOXYGENASE"/>
    <property type="match status" value="1"/>
</dbReference>
<keyword evidence="4" id="KW-0963">Cytoplasm</keyword>
<keyword evidence="8 10" id="KW-0408">Iron</keyword>
<keyword evidence="17" id="KW-1185">Reference proteome</keyword>
<dbReference type="InterPro" id="IPR013819">
    <property type="entry name" value="LipOase_C"/>
</dbReference>
<dbReference type="AlphaFoldDB" id="A0AA97LD26"/>
<feature type="binding site" evidence="10">
    <location>
        <position position="371"/>
    </location>
    <ligand>
        <name>Fe cation</name>
        <dbReference type="ChEBI" id="CHEBI:24875"/>
        <note>catalytic</note>
    </ligand>
</feature>
<dbReference type="InterPro" id="IPR036392">
    <property type="entry name" value="PLAT/LH2_dom_sf"/>
</dbReference>
<dbReference type="InterPro" id="IPR000907">
    <property type="entry name" value="LipOase"/>
</dbReference>
<dbReference type="Pfam" id="PF00305">
    <property type="entry name" value="Lipoxygenase"/>
    <property type="match status" value="1"/>
</dbReference>
<evidence type="ECO:0000256" key="4">
    <source>
        <dbReference type="ARBA" id="ARBA00022490"/>
    </source>
</evidence>
<reference evidence="18" key="1">
    <citation type="submission" date="2025-08" db="UniProtKB">
        <authorList>
            <consortium name="RefSeq"/>
        </authorList>
    </citation>
    <scope>IDENTIFICATION</scope>
    <source>
        <tissue evidence="18">Blood</tissue>
    </source>
</reference>
<evidence type="ECO:0000256" key="6">
    <source>
        <dbReference type="ARBA" id="ARBA00022964"/>
    </source>
</evidence>
<comment type="pathway">
    <text evidence="2">Lipid metabolism.</text>
</comment>
<gene>
    <name evidence="18" type="primary">LOC129339997</name>
</gene>
<dbReference type="GO" id="GO:0005506">
    <property type="term" value="F:iron ion binding"/>
    <property type="evidence" value="ECO:0007669"/>
    <property type="project" value="InterPro"/>
</dbReference>
<dbReference type="GO" id="GO:0005737">
    <property type="term" value="C:cytoplasm"/>
    <property type="evidence" value="ECO:0007669"/>
    <property type="project" value="UniProtKB-SubCell"/>
</dbReference>
<dbReference type="GeneID" id="129339997"/>
<accession>A0AA97LD26</accession>
<dbReference type="SUPFAM" id="SSF49723">
    <property type="entry name" value="Lipase/lipooxygenase domain (PLAT/LH2 domain)"/>
    <property type="match status" value="1"/>
</dbReference>
<dbReference type="PROSITE" id="PS50095">
    <property type="entry name" value="PLAT"/>
    <property type="match status" value="1"/>
</dbReference>
<feature type="binding site" evidence="10">
    <location>
        <position position="366"/>
    </location>
    <ligand>
        <name>Fe cation</name>
        <dbReference type="ChEBI" id="CHEBI:24875"/>
        <note>catalytic</note>
    </ligand>
</feature>
<evidence type="ECO:0000256" key="5">
    <source>
        <dbReference type="ARBA" id="ARBA00022723"/>
    </source>
</evidence>
<dbReference type="Gene3D" id="2.60.60.20">
    <property type="entry name" value="PLAT/LH2 domain"/>
    <property type="match status" value="1"/>
</dbReference>
<keyword evidence="5 10" id="KW-0479">Metal-binding</keyword>
<dbReference type="Gene3D" id="1.20.245.10">
    <property type="entry name" value="Lipoxygenase-1, Domain 5"/>
    <property type="match status" value="1"/>
</dbReference>
<evidence type="ECO:0000259" key="15">
    <source>
        <dbReference type="PROSITE" id="PS50095"/>
    </source>
</evidence>
<dbReference type="Pfam" id="PF01477">
    <property type="entry name" value="PLAT"/>
    <property type="match status" value="1"/>
</dbReference>
<dbReference type="GO" id="GO:0016702">
    <property type="term" value="F:oxidoreductase activity, acting on single donors with incorporation of molecular oxygen, incorporation of two atoms of oxygen"/>
    <property type="evidence" value="ECO:0007669"/>
    <property type="project" value="InterPro"/>
</dbReference>
<evidence type="ECO:0000313" key="18">
    <source>
        <dbReference type="RefSeq" id="XP_054850516.1"/>
    </source>
</evidence>
<dbReference type="InterPro" id="IPR020833">
    <property type="entry name" value="LipOase_Fe_BS"/>
</dbReference>
<dbReference type="FunFam" id="1.20.245.10:FF:000001">
    <property type="entry name" value="Arachidonate 5-lipoxygenase a"/>
    <property type="match status" value="1"/>
</dbReference>
<dbReference type="SMART" id="SM00308">
    <property type="entry name" value="LH2"/>
    <property type="match status" value="1"/>
</dbReference>
<evidence type="ECO:0000256" key="14">
    <source>
        <dbReference type="RuleBase" id="RU003974"/>
    </source>
</evidence>
<feature type="domain" description="Lipoxygenase" evidence="16">
    <location>
        <begin position="118"/>
        <end position="669"/>
    </location>
</feature>
<dbReference type="GO" id="GO:0034440">
    <property type="term" value="P:lipid oxidation"/>
    <property type="evidence" value="ECO:0007669"/>
    <property type="project" value="InterPro"/>
</dbReference>
<evidence type="ECO:0000256" key="8">
    <source>
        <dbReference type="ARBA" id="ARBA00023004"/>
    </source>
</evidence>
<evidence type="ECO:0000256" key="11">
    <source>
        <dbReference type="PIRSR" id="PIRSR601885-2"/>
    </source>
</evidence>
<dbReference type="PROSITE" id="PS00711">
    <property type="entry name" value="LIPOXYGENASE_1"/>
    <property type="match status" value="1"/>
</dbReference>
<feature type="binding site" evidence="11">
    <location>
        <position position="39"/>
    </location>
    <ligand>
        <name>Ca(2+)</name>
        <dbReference type="ChEBI" id="CHEBI:29108"/>
        <label>2</label>
    </ligand>
</feature>
<name>A0AA97LD26_EUBMA</name>
<feature type="site" description="Essential for stabilizing binding to COTL1" evidence="12">
    <location>
        <position position="103"/>
    </location>
</feature>
<evidence type="ECO:0000313" key="17">
    <source>
        <dbReference type="Proteomes" id="UP001190640"/>
    </source>
</evidence>
<feature type="binding site" evidence="10">
    <location>
        <position position="546"/>
    </location>
    <ligand>
        <name>Fe cation</name>
        <dbReference type="ChEBI" id="CHEBI:24875"/>
        <note>catalytic</note>
    </ligand>
</feature>
<keyword evidence="9" id="KW-0443">Lipid metabolism</keyword>
<feature type="binding site" evidence="11">
    <location>
        <position position="15"/>
    </location>
    <ligand>
        <name>Ca(2+)</name>
        <dbReference type="ChEBI" id="CHEBI:29108"/>
        <label>1</label>
    </ligand>
</feature>
<feature type="binding site" evidence="11">
    <location>
        <position position="79"/>
    </location>
    <ligand>
        <name>Ca(2+)</name>
        <dbReference type="ChEBI" id="CHEBI:29108"/>
        <label>1</label>
    </ligand>
</feature>
<comment type="similarity">
    <text evidence="3 14">Belongs to the lipoxygenase family.</text>
</comment>
<dbReference type="InterPro" id="IPR001885">
    <property type="entry name" value="LipOase_mml"/>
</dbReference>
<dbReference type="InterPro" id="IPR001024">
    <property type="entry name" value="PLAT/LH2_dom"/>
</dbReference>
<protein>
    <submittedName>
        <fullName evidence="18">Polyunsaturated fatty acid lipoxygenase ALOX15B-like</fullName>
    </submittedName>
</protein>
<dbReference type="InterPro" id="IPR020834">
    <property type="entry name" value="LipOase_CS"/>
</dbReference>
<evidence type="ECO:0000259" key="16">
    <source>
        <dbReference type="PROSITE" id="PS51393"/>
    </source>
</evidence>
<dbReference type="PROSITE" id="PS00081">
    <property type="entry name" value="LIPOXYGENASE_2"/>
    <property type="match status" value="1"/>
</dbReference>
<evidence type="ECO:0000256" key="13">
    <source>
        <dbReference type="PROSITE-ProRule" id="PRU00152"/>
    </source>
</evidence>